<proteinExistence type="predicted"/>
<evidence type="ECO:0000313" key="1">
    <source>
        <dbReference type="EMBL" id="AEE26298.1"/>
    </source>
</evidence>
<dbReference type="AlphaFoldDB" id="F4BFQ4"/>
<accession>F4BFQ4</accession>
<reference evidence="2" key="1">
    <citation type="journal article" date="2011" name="Appl. Environ. Microbiol.">
        <title>Common ancestry and novel genetic traits of Francisella novicida-like isolates from North America and Australia as revealed by comparative genomic analyses.</title>
        <authorList>
            <person name="Siddaramappa S."/>
            <person name="Challacombe J.F."/>
            <person name="Petersen J.M."/>
            <person name="Pillai S."/>
            <person name="Hogg G."/>
            <person name="Kuske C.R."/>
        </authorList>
    </citation>
    <scope>NUCLEOTIDE SEQUENCE [LARGE SCALE GENOMIC DNA]</scope>
    <source>
        <strain evidence="2">3523</strain>
    </source>
</reference>
<protein>
    <submittedName>
        <fullName evidence="1">Uncharacterized protein</fullName>
    </submittedName>
</protein>
<dbReference type="HOGENOM" id="CLU_2568858_0_0_6"/>
<organism evidence="1 2">
    <name type="scientific">Francisella hispaniensis</name>
    <dbReference type="NCBI Taxonomy" id="622488"/>
    <lineage>
        <taxon>Bacteria</taxon>
        <taxon>Pseudomonadati</taxon>
        <taxon>Pseudomonadota</taxon>
        <taxon>Gammaproteobacteria</taxon>
        <taxon>Thiotrichales</taxon>
        <taxon>Francisellaceae</taxon>
        <taxon>Francisella</taxon>
    </lineage>
</organism>
<dbReference type="KEGG" id="fcn:FN3523_0995"/>
<evidence type="ECO:0000313" key="2">
    <source>
        <dbReference type="Proteomes" id="UP000008303"/>
    </source>
</evidence>
<name>F4BFQ4_9GAMM</name>
<sequence length="81" mass="9382">MRRVRKTIEMLEVGYNEISVILGESDYDFWHFISPQDVNFFPIDKNGNSINGKLSVGTVIEFDAPDTKTRRLYNVEIVVNE</sequence>
<dbReference type="RefSeq" id="WP_014548296.1">
    <property type="nucleotide sequence ID" value="NC_017449.1"/>
</dbReference>
<dbReference type="PATRIC" id="fig|676032.3.peg.1001"/>
<dbReference type="Proteomes" id="UP000008303">
    <property type="component" value="Chromosome"/>
</dbReference>
<gene>
    <name evidence="1" type="ordered locus">FN3523_0995</name>
</gene>
<dbReference type="EMBL" id="CP002558">
    <property type="protein sequence ID" value="AEE26298.1"/>
    <property type="molecule type" value="Genomic_DNA"/>
</dbReference>